<dbReference type="HOGENOM" id="CLU_2831757_0_0_1"/>
<proteinExistence type="predicted"/>
<protein>
    <submittedName>
        <fullName evidence="1">Uncharacterized protein</fullName>
    </submittedName>
</protein>
<gene>
    <name evidence="1" type="ORF">NEUTE1DRAFT_97857</name>
</gene>
<reference evidence="2" key="1">
    <citation type="journal article" date="2011" name="Genetics">
        <title>Massive changes in genome architecture accompany the transition to self-fertility in the filamentous fungus Neurospora tetrasperma.</title>
        <authorList>
            <person name="Ellison C.E."/>
            <person name="Stajich J.E."/>
            <person name="Jacobson D.J."/>
            <person name="Natvig D.O."/>
            <person name="Lapidus A."/>
            <person name="Foster B."/>
            <person name="Aerts A."/>
            <person name="Riley R."/>
            <person name="Lindquist E.A."/>
            <person name="Grigoriev I.V."/>
            <person name="Taylor J.W."/>
        </authorList>
    </citation>
    <scope>NUCLEOTIDE SEQUENCE [LARGE SCALE GENOMIC DNA]</scope>
    <source>
        <strain evidence="2">FGSC 2508 / P0657</strain>
    </source>
</reference>
<organism evidence="1 2">
    <name type="scientific">Neurospora tetrasperma (strain FGSC 2508 / ATCC MYA-4615 / P0657)</name>
    <dbReference type="NCBI Taxonomy" id="510951"/>
    <lineage>
        <taxon>Eukaryota</taxon>
        <taxon>Fungi</taxon>
        <taxon>Dikarya</taxon>
        <taxon>Ascomycota</taxon>
        <taxon>Pezizomycotina</taxon>
        <taxon>Sordariomycetes</taxon>
        <taxon>Sordariomycetidae</taxon>
        <taxon>Sordariales</taxon>
        <taxon>Sordariaceae</taxon>
        <taxon>Neurospora</taxon>
    </lineage>
</organism>
<dbReference type="RefSeq" id="XP_009847925.1">
    <property type="nucleotide sequence ID" value="XM_009849623.1"/>
</dbReference>
<dbReference type="Proteomes" id="UP000008065">
    <property type="component" value="Unassembled WGS sequence"/>
</dbReference>
<accession>F8MDW1</accession>
<keyword evidence="2" id="KW-1185">Reference proteome</keyword>
<dbReference type="AlphaFoldDB" id="F8MDW1"/>
<sequence length="69" mass="8037">MEGSVPVYTTDDLRLPWFSRIKFRALSNAAARNSSLHSCFRLLQAGIYRCRRRSDQTMHRWYSEVPSGS</sequence>
<dbReference type="GeneID" id="20831800"/>
<dbReference type="KEGG" id="nte:NEUTE1DRAFT97857"/>
<evidence type="ECO:0000313" key="2">
    <source>
        <dbReference type="Proteomes" id="UP000008065"/>
    </source>
</evidence>
<evidence type="ECO:0000313" key="1">
    <source>
        <dbReference type="EMBL" id="EGO60698.1"/>
    </source>
</evidence>
<dbReference type="OrthoDB" id="10363956at2759"/>
<dbReference type="EMBL" id="GL891302">
    <property type="protein sequence ID" value="EGO60698.1"/>
    <property type="molecule type" value="Genomic_DNA"/>
</dbReference>
<name>F8MDW1_NEUT8</name>
<dbReference type="VEuPathDB" id="FungiDB:NEUTE1DRAFT_97857"/>